<dbReference type="EC" id="2.7.11.1" evidence="2"/>
<dbReference type="InterPro" id="IPR000719">
    <property type="entry name" value="Prot_kinase_dom"/>
</dbReference>
<feature type="transmembrane region" description="Helical" evidence="20">
    <location>
        <begin position="150"/>
        <end position="168"/>
    </location>
</feature>
<dbReference type="PROSITE" id="PS50908">
    <property type="entry name" value="RWD"/>
    <property type="match status" value="1"/>
</dbReference>
<dbReference type="InterPro" id="IPR016135">
    <property type="entry name" value="UBQ-conjugating_enzyme/RWD"/>
</dbReference>
<evidence type="ECO:0000256" key="12">
    <source>
        <dbReference type="ARBA" id="ARBA00023136"/>
    </source>
</evidence>
<dbReference type="SMART" id="SM00220">
    <property type="entry name" value="S_TKc"/>
    <property type="match status" value="1"/>
</dbReference>
<evidence type="ECO:0000259" key="21">
    <source>
        <dbReference type="PROSITE" id="PS50011"/>
    </source>
</evidence>
<feature type="transmembrane region" description="Helical" evidence="20">
    <location>
        <begin position="272"/>
        <end position="290"/>
    </location>
</feature>
<dbReference type="Pfam" id="PF05773">
    <property type="entry name" value="RWD"/>
    <property type="match status" value="1"/>
</dbReference>
<evidence type="ECO:0000256" key="16">
    <source>
        <dbReference type="ARBA" id="ARBA00048679"/>
    </source>
</evidence>
<organism evidence="23 24">
    <name type="scientific">Mesorhabditis spiculigera</name>
    <dbReference type="NCBI Taxonomy" id="96644"/>
    <lineage>
        <taxon>Eukaryota</taxon>
        <taxon>Metazoa</taxon>
        <taxon>Ecdysozoa</taxon>
        <taxon>Nematoda</taxon>
        <taxon>Chromadorea</taxon>
        <taxon>Rhabditida</taxon>
        <taxon>Rhabditina</taxon>
        <taxon>Rhabditomorpha</taxon>
        <taxon>Rhabditoidea</taxon>
        <taxon>Rhabditidae</taxon>
        <taxon>Mesorhabditinae</taxon>
        <taxon>Mesorhabditis</taxon>
    </lineage>
</organism>
<dbReference type="Gene3D" id="1.10.510.10">
    <property type="entry name" value="Transferase(Phosphotransferase) domain 1"/>
    <property type="match status" value="1"/>
</dbReference>
<dbReference type="EMBL" id="CATQJA010002710">
    <property type="protein sequence ID" value="CAJ0587769.1"/>
    <property type="molecule type" value="Genomic_DNA"/>
</dbReference>
<feature type="binding site" evidence="17">
    <location>
        <position position="1064"/>
    </location>
    <ligand>
        <name>ATP</name>
        <dbReference type="ChEBI" id="CHEBI:30616"/>
    </ligand>
</feature>
<protein>
    <recommendedName>
        <fullName evidence="2">non-specific serine/threonine protein kinase</fullName>
        <ecNumber evidence="2">2.7.11.1</ecNumber>
    </recommendedName>
</protein>
<dbReference type="GO" id="GO:0009893">
    <property type="term" value="P:positive regulation of metabolic process"/>
    <property type="evidence" value="ECO:0007669"/>
    <property type="project" value="UniProtKB-ARBA"/>
</dbReference>
<dbReference type="InterPro" id="IPR003280">
    <property type="entry name" value="2pore_dom_K_chnl"/>
</dbReference>
<keyword evidence="10 20" id="KW-1133">Transmembrane helix</keyword>
<dbReference type="Gene3D" id="3.30.200.20">
    <property type="entry name" value="Phosphorylase Kinase, domain 1"/>
    <property type="match status" value="1"/>
</dbReference>
<feature type="compositionally biased region" description="Basic and acidic residues" evidence="19">
    <location>
        <begin position="681"/>
        <end position="707"/>
    </location>
</feature>
<dbReference type="PROSITE" id="PS00108">
    <property type="entry name" value="PROTEIN_KINASE_ST"/>
    <property type="match status" value="1"/>
</dbReference>
<comment type="similarity">
    <text evidence="14">Belongs to the protein kinase superfamily. Ser/Thr protein kinase family. GCN2 subfamily.</text>
</comment>
<name>A0AA36GJ19_9BILA</name>
<dbReference type="SUPFAM" id="SSF54495">
    <property type="entry name" value="UBC-like"/>
    <property type="match status" value="1"/>
</dbReference>
<evidence type="ECO:0000256" key="11">
    <source>
        <dbReference type="ARBA" id="ARBA00023065"/>
    </source>
</evidence>
<evidence type="ECO:0000256" key="6">
    <source>
        <dbReference type="ARBA" id="ARBA00022692"/>
    </source>
</evidence>
<evidence type="ECO:0000256" key="5">
    <source>
        <dbReference type="ARBA" id="ARBA00022679"/>
    </source>
</evidence>
<comment type="caution">
    <text evidence="23">The sequence shown here is derived from an EMBL/GenBank/DDBJ whole genome shotgun (WGS) entry which is preliminary data.</text>
</comment>
<dbReference type="Pfam" id="PF07885">
    <property type="entry name" value="Ion_trans_2"/>
    <property type="match status" value="2"/>
</dbReference>
<evidence type="ECO:0000256" key="19">
    <source>
        <dbReference type="SAM" id="MobiDB-lite"/>
    </source>
</evidence>
<feature type="region of interest" description="Disordered" evidence="19">
    <location>
        <begin position="1170"/>
        <end position="1265"/>
    </location>
</feature>
<evidence type="ECO:0000256" key="14">
    <source>
        <dbReference type="ARBA" id="ARBA00037982"/>
    </source>
</evidence>
<dbReference type="SUPFAM" id="SSF56112">
    <property type="entry name" value="Protein kinase-like (PK-like)"/>
    <property type="match status" value="2"/>
</dbReference>
<feature type="region of interest" description="Disordered" evidence="19">
    <location>
        <begin position="675"/>
        <end position="707"/>
    </location>
</feature>
<gene>
    <name evidence="23" type="ORF">MSPICULIGERA_LOCUS25724</name>
</gene>
<dbReference type="SUPFAM" id="SSF55681">
    <property type="entry name" value="Class II aaRS and biotin synthetases"/>
    <property type="match status" value="1"/>
</dbReference>
<evidence type="ECO:0000256" key="17">
    <source>
        <dbReference type="PROSITE-ProRule" id="PRU10141"/>
    </source>
</evidence>
<dbReference type="GO" id="GO:0005267">
    <property type="term" value="F:potassium channel activity"/>
    <property type="evidence" value="ECO:0007669"/>
    <property type="project" value="InterPro"/>
</dbReference>
<evidence type="ECO:0000256" key="7">
    <source>
        <dbReference type="ARBA" id="ARBA00022741"/>
    </source>
</evidence>
<keyword evidence="13 18" id="KW-0407">Ion channel</keyword>
<evidence type="ECO:0000256" key="3">
    <source>
        <dbReference type="ARBA" id="ARBA00022448"/>
    </source>
</evidence>
<dbReference type="Proteomes" id="UP001177023">
    <property type="component" value="Unassembled WGS sequence"/>
</dbReference>
<dbReference type="SUPFAM" id="SSF81324">
    <property type="entry name" value="Voltage-gated potassium channels"/>
    <property type="match status" value="2"/>
</dbReference>
<dbReference type="GO" id="GO:0005524">
    <property type="term" value="F:ATP binding"/>
    <property type="evidence" value="ECO:0007669"/>
    <property type="project" value="UniProtKB-UniRule"/>
</dbReference>
<evidence type="ECO:0000259" key="22">
    <source>
        <dbReference type="PROSITE" id="PS50908"/>
    </source>
</evidence>
<dbReference type="InterPro" id="IPR008271">
    <property type="entry name" value="Ser/Thr_kinase_AS"/>
</dbReference>
<sequence length="2076" mass="231073">MFVLDLAKISPIAVHLFLALGVAAYTLFGAVVMQWLETPPEKILKKNETAMPKRAVEHFPYTATRVFLGTEIGEFDPEVHLCVEREVKRLLTKPRCLHLDHVSIHDIDLCYRFANFSAGFNRRKKIPAPRKTKQQVIDEETADIVNRWSFENAIIFAFTVITTIGYGHVAPVTFWGRVFCIVYGVIGVPLTLLTIADMGMFISKILAQTTQLIRSMPKWAKAAWQLLRRKAKSTSSPKQKENGLLEQEAVEGEDEEEPPQEAEGQRRSDESILLGLLFFCYLMLGAKVLSSYEPDMAYFEAFYFNFVTLTTIGLGDFVPKSYDYLFVTLCYIGIGLALTTMSVEIAADTLKKLHHFGRKVENVAQTMVWFGGKKMTMKALVKHLGDQLNIPEDELAKFDFDEFVGNAVKVEAGEMETLRKPSLSGDGVRFRDRTLSYTQLRHSDESEALKYADERTQRYGKDGVPLAQETGRTVTSGRAAAARGGVDRNRVVSQAICHRFPQHPYAHLDDATMPPPVTRAILPQTARGPQSRSCRRQMTLSKAECEEIQDNETIALESIYGDDVQIVKGAWKVWHPLEAIVALGPSQSDSRHGDDGMAAVRVHLHICCPPAYPNDPPTLTLEKPQGIGHGDQERLLHDLAAHANENRGEPMLMQLCEVVRSFLYANFHPRQSLHQGMAEGQAEKAREVQRQRVSSEQREWEKAAEEEERRRLEAEWKREEARERMRHDSINTDQEFRQIGPHSIRVVDPSPPGHSRKMNPQCVEWTGLYKGQTVLVSQWNFDFNLGRRDNRKKMPDFGAFLAQLAEVEKTCSVLPDTVDVDSSAVPYAFVLVERLAVKDTNFHVRISYAQNIALVDSNLEALAEKLVHDTGALRRLATSCVCGLRWLHEQQIAHASIAPSSLWTDDCTAFRLSDWKIGRCLAQLADTFSATIEGRPLADPTAAKIEPKALKKRDLFALGRLLDSLGTGPSGDASSIGHSLLQSFVAACQAAKSVYELADHAYLSADALPPMTDGSCSSLGLKAVTGASTRLGRDFFLIKSLGKGAFGEVLLARNRLDLVHYAVKLITLDPRNERFNRKMTREAKLFAKLNHPHVVRYYNAWIDSAPQTKASPAAAIAAKTPKGPMKKLQIDAADGDSLMPSRLRHLKVSPSEKDVGETSEWSAEWTASFREKRQSDDSSTSSSSSSSSSSSDDEEGSPQKAGPGARVYGRRDSDDDDIEIVFEATDEPKAGRQPAYGDDVSTPPSTEKDTWDTASRLSPSKGKKEADATLHTRIMYIQMEYCVKGTLRGLIDSGAVLGNVRQGWRIFGQILSGLDYIHSQGMIHRDIKPMNILIDGNDHIKIGDFGLATRELFVRKDTAVGHEQGSSSHGGSEGMTTQIGTELYMAPELLTATEGQPYSAKVDVYSTGIVLFELFYRPLPPGMERISCLRGLRTHSVCPADFMETMPAQGGVCRRLVEEMISIDPSARPSIQSIISQGKVPATEVDDLAFQKCFTQALRRRTGNLFSWMMRELGETYPPAPLTRRFDAGVCRWRDVDEAVARETARERLCQALRRILKRHSFFPTPQHLLTPAGEARAVCEPTKMPHVLIDSTAIPVALPPDLRCNFVRFCARNAIKRLKRYAFGKVFAAREGGTGGVHPDEHWELSLDVLGKSTTDEALEIQLLTALSDILHDTFPDETRFVLRLGHMGLVDAIFRHHGLSTELRDRVLNVLHEQSASARQPGATERVDILSEVFGAHLLRKGRLGVYPVVAGGRYDGMLTRIRGPEDEKPPGELALCGCSLNLDLLLGLGGQQQNTAAPAPCQVLLGSFTRAMTIEKLALARQLRDVGLAVDTMNEPLDNHSLDALKEFCDRREIPFHLIMFDSNLVLTRTPRQDFGKLETRRAVETVLRQLATPTTEAPPHDTPHSDRRAPLAKSASSTTHPLTPTHSTAAPFSSQQQQQQQQQHSSCQSISFLWALVERPGYTAKKRIEGRCDALMSDLMQKLSARVQLTVVVTDIIAEVLQSLSSKISLPLDPEQLRLVFDRMAKQFGRWKEELEAIYSTLKTLSASSRHSTPSLVLAIYSTPSDVHRVII</sequence>
<feature type="region of interest" description="Disordered" evidence="19">
    <location>
        <begin position="233"/>
        <end position="267"/>
    </location>
</feature>
<dbReference type="Gene3D" id="3.10.110.10">
    <property type="entry name" value="Ubiquitin Conjugating Enzyme"/>
    <property type="match status" value="1"/>
</dbReference>
<reference evidence="23" key="1">
    <citation type="submission" date="2023-06" db="EMBL/GenBank/DDBJ databases">
        <authorList>
            <person name="Delattre M."/>
        </authorList>
    </citation>
    <scope>NUCLEOTIDE SEQUENCE</scope>
    <source>
        <strain evidence="23">AF72</strain>
    </source>
</reference>
<evidence type="ECO:0000256" key="13">
    <source>
        <dbReference type="ARBA" id="ARBA00023303"/>
    </source>
</evidence>
<dbReference type="FunFam" id="3.10.110.10:FF:000050">
    <property type="entry name" value="eIF-2-alpha kinase GCN2"/>
    <property type="match status" value="1"/>
</dbReference>
<feature type="domain" description="Protein kinase" evidence="21">
    <location>
        <begin position="1035"/>
        <end position="1480"/>
    </location>
</feature>
<evidence type="ECO:0000256" key="20">
    <source>
        <dbReference type="SAM" id="Phobius"/>
    </source>
</evidence>
<dbReference type="SMART" id="SM00591">
    <property type="entry name" value="RWD"/>
    <property type="match status" value="1"/>
</dbReference>
<keyword evidence="4" id="KW-0723">Serine/threonine-protein kinase</keyword>
<evidence type="ECO:0000256" key="10">
    <source>
        <dbReference type="ARBA" id="ARBA00022989"/>
    </source>
</evidence>
<dbReference type="InterPro" id="IPR006575">
    <property type="entry name" value="RWD_dom"/>
</dbReference>
<evidence type="ECO:0000256" key="18">
    <source>
        <dbReference type="RuleBase" id="RU003857"/>
    </source>
</evidence>
<keyword evidence="8" id="KW-0418">Kinase</keyword>
<dbReference type="PANTHER" id="PTHR11042:SF136">
    <property type="entry name" value="EIF-2-ALPHA KINASE GCN2"/>
    <property type="match status" value="1"/>
</dbReference>
<keyword evidence="24" id="KW-1185">Reference proteome</keyword>
<dbReference type="InterPro" id="IPR011009">
    <property type="entry name" value="Kinase-like_dom_sf"/>
</dbReference>
<evidence type="ECO:0000313" key="24">
    <source>
        <dbReference type="Proteomes" id="UP001177023"/>
    </source>
</evidence>
<dbReference type="GO" id="GO:0004694">
    <property type="term" value="F:eukaryotic translation initiation factor 2alpha kinase activity"/>
    <property type="evidence" value="ECO:0007669"/>
    <property type="project" value="TreeGrafter"/>
</dbReference>
<proteinExistence type="inferred from homology"/>
<dbReference type="InterPro" id="IPR017441">
    <property type="entry name" value="Protein_kinase_ATP_BS"/>
</dbReference>
<feature type="region of interest" description="Disordered" evidence="19">
    <location>
        <begin position="1894"/>
        <end position="1945"/>
    </location>
</feature>
<feature type="transmembrane region" description="Helical" evidence="20">
    <location>
        <begin position="174"/>
        <end position="196"/>
    </location>
</feature>
<feature type="compositionally biased region" description="Low complexity" evidence="19">
    <location>
        <begin position="1918"/>
        <end position="1945"/>
    </location>
</feature>
<dbReference type="GO" id="GO:0005829">
    <property type="term" value="C:cytosol"/>
    <property type="evidence" value="ECO:0007669"/>
    <property type="project" value="TreeGrafter"/>
</dbReference>
<dbReference type="PRINTS" id="PR01333">
    <property type="entry name" value="2POREKCHANEL"/>
</dbReference>
<keyword evidence="11 18" id="KW-0406">Ion transport</keyword>
<feature type="transmembrane region" description="Helical" evidence="20">
    <location>
        <begin position="12"/>
        <end position="36"/>
    </location>
</feature>
<feature type="compositionally biased region" description="Acidic residues" evidence="19">
    <location>
        <begin position="248"/>
        <end position="260"/>
    </location>
</feature>
<dbReference type="InterPro" id="IPR013099">
    <property type="entry name" value="K_chnl_dom"/>
</dbReference>
<feature type="transmembrane region" description="Helical" evidence="20">
    <location>
        <begin position="296"/>
        <end position="317"/>
    </location>
</feature>
<dbReference type="GO" id="GO:0016020">
    <property type="term" value="C:membrane"/>
    <property type="evidence" value="ECO:0007669"/>
    <property type="project" value="UniProtKB-SubCell"/>
</dbReference>
<dbReference type="PANTHER" id="PTHR11042">
    <property type="entry name" value="EUKARYOTIC TRANSLATION INITIATION FACTOR 2-ALPHA KINASE EIF2-ALPHA KINASE -RELATED"/>
    <property type="match status" value="1"/>
</dbReference>
<evidence type="ECO:0000256" key="4">
    <source>
        <dbReference type="ARBA" id="ARBA00022527"/>
    </source>
</evidence>
<feature type="domain" description="RWD" evidence="22">
    <location>
        <begin position="551"/>
        <end position="666"/>
    </location>
</feature>
<comment type="subcellular location">
    <subcellularLocation>
        <location evidence="1">Membrane</location>
        <topology evidence="1">Multi-pass membrane protein</topology>
    </subcellularLocation>
</comment>
<keyword evidence="9 17" id="KW-0067">ATP-binding</keyword>
<feature type="non-terminal residue" evidence="23">
    <location>
        <position position="1"/>
    </location>
</feature>
<keyword evidence="5" id="KW-0808">Transferase</keyword>
<dbReference type="InterPro" id="IPR045864">
    <property type="entry name" value="aa-tRNA-synth_II/BPL/LPL"/>
</dbReference>
<dbReference type="Pfam" id="PF00069">
    <property type="entry name" value="Pkinase"/>
    <property type="match status" value="2"/>
</dbReference>
<accession>A0AA36GJ19</accession>
<dbReference type="Gene3D" id="3.30.930.10">
    <property type="entry name" value="Bira Bifunctional Protein, Domain 2"/>
    <property type="match status" value="1"/>
</dbReference>
<dbReference type="Gene3D" id="1.10.287.70">
    <property type="match status" value="1"/>
</dbReference>
<dbReference type="PROSITE" id="PS00107">
    <property type="entry name" value="PROTEIN_KINASE_ATP"/>
    <property type="match status" value="1"/>
</dbReference>
<evidence type="ECO:0000256" key="9">
    <source>
        <dbReference type="ARBA" id="ARBA00022840"/>
    </source>
</evidence>
<dbReference type="PROSITE" id="PS50011">
    <property type="entry name" value="PROTEIN_KINASE_DOM"/>
    <property type="match status" value="1"/>
</dbReference>
<comment type="similarity">
    <text evidence="18">Belongs to the two pore domain potassium channel (TC 1.A.1.8) family.</text>
</comment>
<keyword evidence="7 17" id="KW-0547">Nucleotide-binding</keyword>
<keyword evidence="6 18" id="KW-0812">Transmembrane</keyword>
<keyword evidence="3 18" id="KW-0813">Transport</keyword>
<feature type="transmembrane region" description="Helical" evidence="20">
    <location>
        <begin position="324"/>
        <end position="343"/>
    </location>
</feature>
<comment type="catalytic activity">
    <reaction evidence="15">
        <text>L-threonyl-[protein] + ATP = O-phospho-L-threonyl-[protein] + ADP + H(+)</text>
        <dbReference type="Rhea" id="RHEA:46608"/>
        <dbReference type="Rhea" id="RHEA-COMP:11060"/>
        <dbReference type="Rhea" id="RHEA-COMP:11605"/>
        <dbReference type="ChEBI" id="CHEBI:15378"/>
        <dbReference type="ChEBI" id="CHEBI:30013"/>
        <dbReference type="ChEBI" id="CHEBI:30616"/>
        <dbReference type="ChEBI" id="CHEBI:61977"/>
        <dbReference type="ChEBI" id="CHEBI:456216"/>
        <dbReference type="EC" id="2.7.11.1"/>
    </reaction>
</comment>
<evidence type="ECO:0000256" key="8">
    <source>
        <dbReference type="ARBA" id="ARBA00022777"/>
    </source>
</evidence>
<keyword evidence="12 20" id="KW-0472">Membrane</keyword>
<dbReference type="GO" id="GO:0005634">
    <property type="term" value="C:nucleus"/>
    <property type="evidence" value="ECO:0007669"/>
    <property type="project" value="TreeGrafter"/>
</dbReference>
<feature type="compositionally biased region" description="Low complexity" evidence="19">
    <location>
        <begin position="1177"/>
        <end position="1190"/>
    </location>
</feature>
<comment type="catalytic activity">
    <reaction evidence="16">
        <text>L-seryl-[protein] + ATP = O-phospho-L-seryl-[protein] + ADP + H(+)</text>
        <dbReference type="Rhea" id="RHEA:17989"/>
        <dbReference type="Rhea" id="RHEA-COMP:9863"/>
        <dbReference type="Rhea" id="RHEA-COMP:11604"/>
        <dbReference type="ChEBI" id="CHEBI:15378"/>
        <dbReference type="ChEBI" id="CHEBI:29999"/>
        <dbReference type="ChEBI" id="CHEBI:30616"/>
        <dbReference type="ChEBI" id="CHEBI:83421"/>
        <dbReference type="ChEBI" id="CHEBI:456216"/>
        <dbReference type="EC" id="2.7.11.1"/>
    </reaction>
</comment>
<evidence type="ECO:0000256" key="1">
    <source>
        <dbReference type="ARBA" id="ARBA00004141"/>
    </source>
</evidence>
<dbReference type="InterPro" id="IPR050339">
    <property type="entry name" value="CC_SR_Kinase"/>
</dbReference>
<dbReference type="GO" id="GO:1990625">
    <property type="term" value="P:negative regulation of cytoplasmic translational initiation in response to stress"/>
    <property type="evidence" value="ECO:0007669"/>
    <property type="project" value="TreeGrafter"/>
</dbReference>
<dbReference type="CDD" id="cd23823">
    <property type="entry name" value="RWD_GCN2"/>
    <property type="match status" value="1"/>
</dbReference>
<evidence type="ECO:0000313" key="23">
    <source>
        <dbReference type="EMBL" id="CAJ0587769.1"/>
    </source>
</evidence>
<evidence type="ECO:0000256" key="2">
    <source>
        <dbReference type="ARBA" id="ARBA00012513"/>
    </source>
</evidence>
<feature type="compositionally biased region" description="Basic and acidic residues" evidence="19">
    <location>
        <begin position="1902"/>
        <end position="1913"/>
    </location>
</feature>
<evidence type="ECO:0000256" key="15">
    <source>
        <dbReference type="ARBA" id="ARBA00047899"/>
    </source>
</evidence>